<feature type="signal peptide" evidence="1">
    <location>
        <begin position="1"/>
        <end position="21"/>
    </location>
</feature>
<reference evidence="2" key="1">
    <citation type="submission" date="2006-10" db="EMBL/GenBank/DDBJ databases">
        <title>Complete sequence of Solibacter usitatus Ellin6076.</title>
        <authorList>
            <consortium name="US DOE Joint Genome Institute"/>
            <person name="Copeland A."/>
            <person name="Lucas S."/>
            <person name="Lapidus A."/>
            <person name="Barry K."/>
            <person name="Detter J.C."/>
            <person name="Glavina del Rio T."/>
            <person name="Hammon N."/>
            <person name="Israni S."/>
            <person name="Dalin E."/>
            <person name="Tice H."/>
            <person name="Pitluck S."/>
            <person name="Thompson L.S."/>
            <person name="Brettin T."/>
            <person name="Bruce D."/>
            <person name="Han C."/>
            <person name="Tapia R."/>
            <person name="Gilna P."/>
            <person name="Schmutz J."/>
            <person name="Larimer F."/>
            <person name="Land M."/>
            <person name="Hauser L."/>
            <person name="Kyrpides N."/>
            <person name="Mikhailova N."/>
            <person name="Janssen P.H."/>
            <person name="Kuske C.R."/>
            <person name="Richardson P."/>
        </authorList>
    </citation>
    <scope>NUCLEOTIDE SEQUENCE</scope>
    <source>
        <strain evidence="2">Ellin6076</strain>
    </source>
</reference>
<dbReference type="SUPFAM" id="SSF49503">
    <property type="entry name" value="Cupredoxins"/>
    <property type="match status" value="1"/>
</dbReference>
<dbReference type="Gene3D" id="2.60.40.420">
    <property type="entry name" value="Cupredoxins - blue copper proteins"/>
    <property type="match status" value="1"/>
</dbReference>
<dbReference type="eggNOG" id="COG3794">
    <property type="taxonomic scope" value="Bacteria"/>
</dbReference>
<gene>
    <name evidence="2" type="ordered locus">Acid_6693</name>
</gene>
<dbReference type="HOGENOM" id="CLU_084768_0_0_0"/>
<dbReference type="AlphaFoldDB" id="Q01RV6"/>
<evidence type="ECO:0000256" key="1">
    <source>
        <dbReference type="SAM" id="SignalP"/>
    </source>
</evidence>
<sequence length="239" mass="26096" precursor="true">MILRWLISFSVLSAGLGLASAANVNGQVELTNSKNSAVRRHKDYAGVVLWLEPLDHPAPAAPGKRVEMKQKDKEFQPHVVAVPLGGTVEFPNLDLIFHNAFSNFSGQPFDVGLYPPRTSRSVTFKSPGIVRVFCNIHSTMSAIIAVVNTPWYAVTNSAGQYSMAGVPPGEYRLHIFHERALAENLRFLEHPISVPEAGLVNPLISISETGFIPTPHLNKYGQEYPPAANDSTYPGAPKK</sequence>
<evidence type="ECO:0008006" key="3">
    <source>
        <dbReference type="Google" id="ProtNLM"/>
    </source>
</evidence>
<dbReference type="InterPro" id="IPR008972">
    <property type="entry name" value="Cupredoxin"/>
</dbReference>
<name>Q01RV6_SOLUE</name>
<accession>Q01RV6</accession>
<keyword evidence="1" id="KW-0732">Signal</keyword>
<dbReference type="InParanoid" id="Q01RV6"/>
<dbReference type="KEGG" id="sus:Acid_6693"/>
<dbReference type="EMBL" id="CP000473">
    <property type="protein sequence ID" value="ABJ87614.1"/>
    <property type="molecule type" value="Genomic_DNA"/>
</dbReference>
<feature type="chain" id="PRO_5004163284" description="Rhamnogalacturonan lyase domain-containing protein" evidence="1">
    <location>
        <begin position="22"/>
        <end position="239"/>
    </location>
</feature>
<dbReference type="STRING" id="234267.Acid_6693"/>
<proteinExistence type="predicted"/>
<organism evidence="2">
    <name type="scientific">Solibacter usitatus (strain Ellin6076)</name>
    <dbReference type="NCBI Taxonomy" id="234267"/>
    <lineage>
        <taxon>Bacteria</taxon>
        <taxon>Pseudomonadati</taxon>
        <taxon>Acidobacteriota</taxon>
        <taxon>Terriglobia</taxon>
        <taxon>Bryobacterales</taxon>
        <taxon>Solibacteraceae</taxon>
        <taxon>Candidatus Solibacter</taxon>
    </lineage>
</organism>
<evidence type="ECO:0000313" key="2">
    <source>
        <dbReference type="EMBL" id="ABJ87614.1"/>
    </source>
</evidence>
<protein>
    <recommendedName>
        <fullName evidence="3">Rhamnogalacturonan lyase domain-containing protein</fullName>
    </recommendedName>
</protein>